<dbReference type="STRING" id="1389489.O159_28400"/>
<dbReference type="PATRIC" id="fig|1389489.3.peg.2722"/>
<dbReference type="EMBL" id="CP006734">
    <property type="protein sequence ID" value="AGW42716.1"/>
    <property type="molecule type" value="Genomic_DNA"/>
</dbReference>
<keyword evidence="2" id="KW-1185">Reference proteome</keyword>
<dbReference type="AlphaFoldDB" id="U3PA26"/>
<evidence type="ECO:0000313" key="2">
    <source>
        <dbReference type="Proteomes" id="UP000016743"/>
    </source>
</evidence>
<proteinExistence type="predicted"/>
<gene>
    <name evidence="1" type="ORF">O159_28400</name>
</gene>
<dbReference type="Proteomes" id="UP000016743">
    <property type="component" value="Chromosome"/>
</dbReference>
<dbReference type="KEGG" id="lxy:O159_28400"/>
<dbReference type="HOGENOM" id="CLU_2396078_0_0_11"/>
<organism evidence="1 2">
    <name type="scientific">Leifsonia xyli subsp. cynodontis DSM 46306</name>
    <dbReference type="NCBI Taxonomy" id="1389489"/>
    <lineage>
        <taxon>Bacteria</taxon>
        <taxon>Bacillati</taxon>
        <taxon>Actinomycetota</taxon>
        <taxon>Actinomycetes</taxon>
        <taxon>Micrococcales</taxon>
        <taxon>Microbacteriaceae</taxon>
        <taxon>Leifsonia</taxon>
    </lineage>
</organism>
<protein>
    <submittedName>
        <fullName evidence="1">Uncharacterized protein</fullName>
    </submittedName>
</protein>
<reference evidence="1 2" key="1">
    <citation type="journal article" date="2013" name="Genome Announc.">
        <title>Complete Genome Sequence of Leifsonia xyli subsp. cynodontis Strain DSM46306, a Gram-Positive Bacterial Pathogen of Grasses.</title>
        <authorList>
            <person name="Monteiro-Vitorello C.B."/>
            <person name="Zerillo M.M."/>
            <person name="Van Sluys M.A."/>
            <person name="Camargo L.E."/>
            <person name="Kitajima J.P."/>
        </authorList>
    </citation>
    <scope>NUCLEOTIDE SEQUENCE [LARGE SCALE GENOMIC DNA]</scope>
    <source>
        <strain evidence="1 2">DSM 46306</strain>
    </source>
</reference>
<accession>U3PA26</accession>
<name>U3PA26_LEIXC</name>
<evidence type="ECO:0000313" key="1">
    <source>
        <dbReference type="EMBL" id="AGW42716.1"/>
    </source>
</evidence>
<sequence>MRREMTCDTPDHVDHQVEGDAFAVVVAEARSDGVAGGRQRAGAGEGRDGACADRIPDIHDSQQIGVLMEPAQFGAALVDGRHSVTLRRRSPRL</sequence>